<feature type="transmembrane region" description="Helical" evidence="6">
    <location>
        <begin position="281"/>
        <end position="307"/>
    </location>
</feature>
<name>A0ABU6N6U4_9BACI</name>
<keyword evidence="8" id="KW-1185">Reference proteome</keyword>
<evidence type="ECO:0000256" key="2">
    <source>
        <dbReference type="ARBA" id="ARBA00008974"/>
    </source>
</evidence>
<feature type="transmembrane region" description="Helical" evidence="6">
    <location>
        <begin position="131"/>
        <end position="153"/>
    </location>
</feature>
<protein>
    <submittedName>
        <fullName evidence="7">Cytosine permease</fullName>
    </submittedName>
</protein>
<sequence length="437" mass="46545">MSTNNVDNKLLDPEFEHSPVPKEYRKSLSSVGAVWFGFPMVLTSAVIGGIITASIGFKAGALAMLIGNLLLFLVVGLLSHEAGRTGMNFAMIAQRSFGRSGYYVVSGLLSTVVIGWFALQIGLTGATMHGSFGANLFLMTLVGGILYIAITYIGIKALSILGWIATPMYFLMAIIAIVLAFRTGNSNILDYQPSAGAGAMSFGAAITLVFAGFADSGTMTADFTRWAKNGREGLISTIFAFPIGNFIAELAGGIVVATGVIPNPQSNGGDFMRVLSGHGPLLTILAILFVFINLGSVGSHCLYNGAVGWSHMTGKKMRLVTIIIGIIGIIIAVSGIYNVFYNWLVLLGVIVPPIGTILIMDQLLLRRKFKDYSPTLIGWKPLPFIAWALASAISLLLNYYAPHFSVAFFGILATVVFYGIGNLFITRASVANSKIAK</sequence>
<accession>A0ABU6N6U4</accession>
<dbReference type="PANTHER" id="PTHR30569:SF0">
    <property type="entry name" value="CYTOSINE PERMEASE"/>
    <property type="match status" value="1"/>
</dbReference>
<feature type="transmembrane region" description="Helical" evidence="6">
    <location>
        <begin position="234"/>
        <end position="261"/>
    </location>
</feature>
<evidence type="ECO:0000313" key="8">
    <source>
        <dbReference type="Proteomes" id="UP001330749"/>
    </source>
</evidence>
<comment type="subcellular location">
    <subcellularLocation>
        <location evidence="1">Membrane</location>
        <topology evidence="1">Multi-pass membrane protein</topology>
    </subcellularLocation>
</comment>
<evidence type="ECO:0000256" key="5">
    <source>
        <dbReference type="ARBA" id="ARBA00023136"/>
    </source>
</evidence>
<dbReference type="InterPro" id="IPR030191">
    <property type="entry name" value="CodB"/>
</dbReference>
<feature type="transmembrane region" description="Helical" evidence="6">
    <location>
        <begin position="61"/>
        <end position="79"/>
    </location>
</feature>
<feature type="transmembrane region" description="Helical" evidence="6">
    <location>
        <begin position="319"/>
        <end position="337"/>
    </location>
</feature>
<keyword evidence="3 6" id="KW-0812">Transmembrane</keyword>
<comment type="similarity">
    <text evidence="2">Belongs to the purine-cytosine permease (2.A.39) family.</text>
</comment>
<organism evidence="7 8">
    <name type="scientific">Bacillus xiapuensis</name>
    <dbReference type="NCBI Taxonomy" id="2014075"/>
    <lineage>
        <taxon>Bacteria</taxon>
        <taxon>Bacillati</taxon>
        <taxon>Bacillota</taxon>
        <taxon>Bacilli</taxon>
        <taxon>Bacillales</taxon>
        <taxon>Bacillaceae</taxon>
        <taxon>Bacillus</taxon>
    </lineage>
</organism>
<dbReference type="InterPro" id="IPR001248">
    <property type="entry name" value="Pur-cyt_permease"/>
</dbReference>
<dbReference type="Gene3D" id="1.10.4160.10">
    <property type="entry name" value="Hydantoin permease"/>
    <property type="match status" value="1"/>
</dbReference>
<feature type="transmembrane region" description="Helical" evidence="6">
    <location>
        <begin position="100"/>
        <end position="119"/>
    </location>
</feature>
<evidence type="ECO:0000313" key="7">
    <source>
        <dbReference type="EMBL" id="MED3561758.1"/>
    </source>
</evidence>
<feature type="transmembrane region" description="Helical" evidence="6">
    <location>
        <begin position="406"/>
        <end position="425"/>
    </location>
</feature>
<dbReference type="PANTHER" id="PTHR30569">
    <property type="entry name" value="CYTOSINE TRANSPORTER CODB"/>
    <property type="match status" value="1"/>
</dbReference>
<keyword evidence="5 6" id="KW-0472">Membrane</keyword>
<reference evidence="7 8" key="1">
    <citation type="submission" date="2023-03" db="EMBL/GenBank/DDBJ databases">
        <title>Bacillus Genome Sequencing.</title>
        <authorList>
            <person name="Dunlap C."/>
        </authorList>
    </citation>
    <scope>NUCLEOTIDE SEQUENCE [LARGE SCALE GENOMIC DNA]</scope>
    <source>
        <strain evidence="7 8">B-14544</strain>
    </source>
</reference>
<proteinExistence type="inferred from homology"/>
<dbReference type="Proteomes" id="UP001330749">
    <property type="component" value="Unassembled WGS sequence"/>
</dbReference>
<evidence type="ECO:0000256" key="6">
    <source>
        <dbReference type="SAM" id="Phobius"/>
    </source>
</evidence>
<evidence type="ECO:0000256" key="4">
    <source>
        <dbReference type="ARBA" id="ARBA00022989"/>
    </source>
</evidence>
<evidence type="ECO:0000256" key="1">
    <source>
        <dbReference type="ARBA" id="ARBA00004141"/>
    </source>
</evidence>
<dbReference type="RefSeq" id="WP_327966671.1">
    <property type="nucleotide sequence ID" value="NZ_JARMQG010000043.1"/>
</dbReference>
<dbReference type="EMBL" id="JARMQG010000043">
    <property type="protein sequence ID" value="MED3561758.1"/>
    <property type="molecule type" value="Genomic_DNA"/>
</dbReference>
<feature type="transmembrane region" description="Helical" evidence="6">
    <location>
        <begin position="32"/>
        <end position="55"/>
    </location>
</feature>
<feature type="transmembrane region" description="Helical" evidence="6">
    <location>
        <begin position="381"/>
        <end position="400"/>
    </location>
</feature>
<feature type="transmembrane region" description="Helical" evidence="6">
    <location>
        <begin position="343"/>
        <end position="360"/>
    </location>
</feature>
<comment type="caution">
    <text evidence="7">The sequence shown here is derived from an EMBL/GenBank/DDBJ whole genome shotgun (WGS) entry which is preliminary data.</text>
</comment>
<feature type="transmembrane region" description="Helical" evidence="6">
    <location>
        <begin position="193"/>
        <end position="213"/>
    </location>
</feature>
<evidence type="ECO:0000256" key="3">
    <source>
        <dbReference type="ARBA" id="ARBA00022692"/>
    </source>
</evidence>
<keyword evidence="4 6" id="KW-1133">Transmembrane helix</keyword>
<gene>
    <name evidence="7" type="ORF">P4447_04260</name>
</gene>
<feature type="transmembrane region" description="Helical" evidence="6">
    <location>
        <begin position="160"/>
        <end position="181"/>
    </location>
</feature>
<dbReference type="Pfam" id="PF02133">
    <property type="entry name" value="Transp_cyt_pur"/>
    <property type="match status" value="1"/>
</dbReference>